<reference evidence="2 3" key="1">
    <citation type="submission" date="2020-10" db="EMBL/GenBank/DDBJ databases">
        <title>Connecting structure to function with the recovery of over 1000 high-quality activated sludge metagenome-assembled genomes encoding full-length rRNA genes using long-read sequencing.</title>
        <authorList>
            <person name="Singleton C.M."/>
            <person name="Petriglieri F."/>
            <person name="Kristensen J.M."/>
            <person name="Kirkegaard R.H."/>
            <person name="Michaelsen T.Y."/>
            <person name="Andersen M.H."/>
            <person name="Karst S.M."/>
            <person name="Dueholm M.S."/>
            <person name="Nielsen P.H."/>
            <person name="Albertsen M."/>
        </authorList>
    </citation>
    <scope>NUCLEOTIDE SEQUENCE [LARGE SCALE GENOMIC DNA]</scope>
    <source>
        <strain evidence="2">Fred_18-Q3-R57-64_BAT3C.720</strain>
    </source>
</reference>
<comment type="caution">
    <text evidence="2">The sequence shown here is derived from an EMBL/GenBank/DDBJ whole genome shotgun (WGS) entry which is preliminary data.</text>
</comment>
<protein>
    <submittedName>
        <fullName evidence="2">Rhodanese-like domain-containing protein</fullName>
    </submittedName>
</protein>
<dbReference type="PANTHER" id="PTHR44542:SF14">
    <property type="entry name" value="PROTEIN HIGH ARSENIC CONTENT 1, MITOCHONDRIAL-RELATED"/>
    <property type="match status" value="1"/>
</dbReference>
<evidence type="ECO:0000313" key="3">
    <source>
        <dbReference type="Proteomes" id="UP000706151"/>
    </source>
</evidence>
<dbReference type="CDD" id="cd00158">
    <property type="entry name" value="RHOD"/>
    <property type="match status" value="1"/>
</dbReference>
<dbReference type="InterPro" id="IPR001763">
    <property type="entry name" value="Rhodanese-like_dom"/>
</dbReference>
<dbReference type="AlphaFoldDB" id="A0A935W5W9"/>
<dbReference type="EMBL" id="JADJOT010000011">
    <property type="protein sequence ID" value="MBK7955634.1"/>
    <property type="molecule type" value="Genomic_DNA"/>
</dbReference>
<gene>
    <name evidence="2" type="ORF">IPK02_17690</name>
</gene>
<dbReference type="SUPFAM" id="SSF52821">
    <property type="entry name" value="Rhodanese/Cell cycle control phosphatase"/>
    <property type="match status" value="1"/>
</dbReference>
<dbReference type="Gene3D" id="3.40.250.10">
    <property type="entry name" value="Rhodanese-like domain"/>
    <property type="match status" value="1"/>
</dbReference>
<feature type="domain" description="Rhodanese" evidence="1">
    <location>
        <begin position="34"/>
        <end position="134"/>
    </location>
</feature>
<dbReference type="Proteomes" id="UP000706151">
    <property type="component" value="Unassembled WGS sequence"/>
</dbReference>
<evidence type="ECO:0000259" key="1">
    <source>
        <dbReference type="PROSITE" id="PS50206"/>
    </source>
</evidence>
<dbReference type="SMART" id="SM00450">
    <property type="entry name" value="RHOD"/>
    <property type="match status" value="1"/>
</dbReference>
<dbReference type="Pfam" id="PF00581">
    <property type="entry name" value="Rhodanese"/>
    <property type="match status" value="1"/>
</dbReference>
<dbReference type="GO" id="GO:0003824">
    <property type="term" value="F:catalytic activity"/>
    <property type="evidence" value="ECO:0007669"/>
    <property type="project" value="InterPro"/>
</dbReference>
<dbReference type="InterPro" id="IPR036873">
    <property type="entry name" value="Rhodanese-like_dom_sf"/>
</dbReference>
<dbReference type="PANTHER" id="PTHR44542">
    <property type="entry name" value="THIOSULFATE SULFURTRANSFERASE 18"/>
    <property type="match status" value="1"/>
</dbReference>
<organism evidence="2 3">
    <name type="scientific">Candidatus Accumulibacter affinis</name>
    <dbReference type="NCBI Taxonomy" id="2954384"/>
    <lineage>
        <taxon>Bacteria</taxon>
        <taxon>Pseudomonadati</taxon>
        <taxon>Pseudomonadota</taxon>
        <taxon>Betaproteobacteria</taxon>
        <taxon>Candidatus Accumulibacter</taxon>
    </lineage>
</organism>
<dbReference type="PROSITE" id="PS50206">
    <property type="entry name" value="RHODANESE_3"/>
    <property type="match status" value="1"/>
</dbReference>
<accession>A0A935W5W9</accession>
<proteinExistence type="predicted"/>
<evidence type="ECO:0000313" key="2">
    <source>
        <dbReference type="EMBL" id="MBK7955634.1"/>
    </source>
</evidence>
<dbReference type="InterPro" id="IPR044684">
    <property type="entry name" value="STR17/STR18/HARC1-like"/>
</dbReference>
<name>A0A935W5W9_9PROT</name>
<sequence length="148" mass="16278">MSRRVVLFLVAWMFLLPVHAEVVEVDNAQLARLLAAGVPIIDIRTEGEWRESGIVSGSKLLTFFDERGRSDPPAWLQKVQGVAKPAQPVIVICRSGNRTRAASQFLSEQAGYQMVYNVKGGIRAWEKEGRPLTPWTSTLANCPAGVAC</sequence>